<gene>
    <name evidence="2" type="ORF">AKJ09_00874</name>
</gene>
<dbReference type="EMBL" id="CP012333">
    <property type="protein sequence ID" value="AKU94210.1"/>
    <property type="molecule type" value="Genomic_DNA"/>
</dbReference>
<dbReference type="InterPro" id="IPR036061">
    <property type="entry name" value="CheW-like_dom_sf"/>
</dbReference>
<evidence type="ECO:0000313" key="3">
    <source>
        <dbReference type="Proteomes" id="UP000064967"/>
    </source>
</evidence>
<dbReference type="GO" id="GO:0007165">
    <property type="term" value="P:signal transduction"/>
    <property type="evidence" value="ECO:0007669"/>
    <property type="project" value="InterPro"/>
</dbReference>
<dbReference type="Pfam" id="PF01584">
    <property type="entry name" value="CheW"/>
    <property type="match status" value="1"/>
</dbReference>
<protein>
    <submittedName>
        <fullName evidence="2">Positive regulator of CheA protein activity (CheW)</fullName>
    </submittedName>
</protein>
<dbReference type="AlphaFoldDB" id="A0A0K1PL17"/>
<dbReference type="GO" id="GO:0005829">
    <property type="term" value="C:cytosol"/>
    <property type="evidence" value="ECO:0007669"/>
    <property type="project" value="TreeGrafter"/>
</dbReference>
<keyword evidence="3" id="KW-1185">Reference proteome</keyword>
<dbReference type="PANTHER" id="PTHR22617:SF23">
    <property type="entry name" value="CHEMOTAXIS PROTEIN CHEW"/>
    <property type="match status" value="1"/>
</dbReference>
<dbReference type="GO" id="GO:0006935">
    <property type="term" value="P:chemotaxis"/>
    <property type="evidence" value="ECO:0007669"/>
    <property type="project" value="InterPro"/>
</dbReference>
<dbReference type="Gene3D" id="2.40.50.180">
    <property type="entry name" value="CheA-289, Domain 4"/>
    <property type="match status" value="1"/>
</dbReference>
<name>A0A0K1PL17_9BACT</name>
<feature type="domain" description="CheW-like" evidence="1">
    <location>
        <begin position="24"/>
        <end position="163"/>
    </location>
</feature>
<dbReference type="SUPFAM" id="SSF50341">
    <property type="entry name" value="CheW-like"/>
    <property type="match status" value="1"/>
</dbReference>
<dbReference type="STRING" id="1391654.AKJ09_00874"/>
<accession>A0A0K1PL17</accession>
<dbReference type="InterPro" id="IPR002545">
    <property type="entry name" value="CheW-lke_dom"/>
</dbReference>
<sequence>MTAMTPRRSEGRSAMQRADELGKRVEYLAFMLGPEAYGIPIGNIVEILKPLPITEVPRADPETVGVMSVRGRLVTVVDLKRRFRLARTFTMDKKSRILLVDVRGEQIGLLCDEVLQVFRLAETEIEPPTVLGSEQPPYVVGVGRPAGDVVLLLLDLEPLFNVD</sequence>
<dbReference type="PANTHER" id="PTHR22617">
    <property type="entry name" value="CHEMOTAXIS SENSOR HISTIDINE KINASE-RELATED"/>
    <property type="match status" value="1"/>
</dbReference>
<organism evidence="2 3">
    <name type="scientific">Labilithrix luteola</name>
    <dbReference type="NCBI Taxonomy" id="1391654"/>
    <lineage>
        <taxon>Bacteria</taxon>
        <taxon>Pseudomonadati</taxon>
        <taxon>Myxococcota</taxon>
        <taxon>Polyangia</taxon>
        <taxon>Polyangiales</taxon>
        <taxon>Labilitrichaceae</taxon>
        <taxon>Labilithrix</taxon>
    </lineage>
</organism>
<dbReference type="Proteomes" id="UP000064967">
    <property type="component" value="Chromosome"/>
</dbReference>
<dbReference type="PROSITE" id="PS50851">
    <property type="entry name" value="CHEW"/>
    <property type="match status" value="1"/>
</dbReference>
<dbReference type="InterPro" id="IPR039315">
    <property type="entry name" value="CheW"/>
</dbReference>
<dbReference type="RefSeq" id="WP_146645844.1">
    <property type="nucleotide sequence ID" value="NZ_CP012333.1"/>
</dbReference>
<dbReference type="KEGG" id="llu:AKJ09_00874"/>
<reference evidence="2 3" key="1">
    <citation type="submission" date="2015-08" db="EMBL/GenBank/DDBJ databases">
        <authorList>
            <person name="Babu N.S."/>
            <person name="Beckwith C.J."/>
            <person name="Beseler K.G."/>
            <person name="Brison A."/>
            <person name="Carone J.V."/>
            <person name="Caskin T.P."/>
            <person name="Diamond M."/>
            <person name="Durham M.E."/>
            <person name="Foxe J.M."/>
            <person name="Go M."/>
            <person name="Henderson B.A."/>
            <person name="Jones I.B."/>
            <person name="McGettigan J.A."/>
            <person name="Micheletti S.J."/>
            <person name="Nasrallah M.E."/>
            <person name="Ortiz D."/>
            <person name="Piller C.R."/>
            <person name="Privatt S.R."/>
            <person name="Schneider S.L."/>
            <person name="Sharp S."/>
            <person name="Smith T.C."/>
            <person name="Stanton J.D."/>
            <person name="Ullery H.E."/>
            <person name="Wilson R.J."/>
            <person name="Serrano M.G."/>
            <person name="Buck G."/>
            <person name="Lee V."/>
            <person name="Wang Y."/>
            <person name="Carvalho R."/>
            <person name="Voegtly L."/>
            <person name="Shi R."/>
            <person name="Duckworth R."/>
            <person name="Johnson A."/>
            <person name="Loviza R."/>
            <person name="Walstead R."/>
            <person name="Shah Z."/>
            <person name="Kiflezghi M."/>
            <person name="Wade K."/>
            <person name="Ball S.L."/>
            <person name="Bradley K.W."/>
            <person name="Asai D.J."/>
            <person name="Bowman C.A."/>
            <person name="Russell D.A."/>
            <person name="Pope W.H."/>
            <person name="Jacobs-Sera D."/>
            <person name="Hendrix R.W."/>
            <person name="Hatfull G.F."/>
        </authorList>
    </citation>
    <scope>NUCLEOTIDE SEQUENCE [LARGE SCALE GENOMIC DNA]</scope>
    <source>
        <strain evidence="2 3">DSM 27648</strain>
    </source>
</reference>
<proteinExistence type="predicted"/>
<dbReference type="Gene3D" id="2.30.30.40">
    <property type="entry name" value="SH3 Domains"/>
    <property type="match status" value="1"/>
</dbReference>
<dbReference type="OrthoDB" id="9790406at2"/>
<dbReference type="SMART" id="SM00260">
    <property type="entry name" value="CheW"/>
    <property type="match status" value="1"/>
</dbReference>
<evidence type="ECO:0000259" key="1">
    <source>
        <dbReference type="PROSITE" id="PS50851"/>
    </source>
</evidence>
<evidence type="ECO:0000313" key="2">
    <source>
        <dbReference type="EMBL" id="AKU94210.1"/>
    </source>
</evidence>